<dbReference type="GO" id="GO:0003723">
    <property type="term" value="F:RNA binding"/>
    <property type="evidence" value="ECO:0007669"/>
    <property type="project" value="InterPro"/>
</dbReference>
<dbReference type="STRING" id="55188.A0A2H5QXJ7"/>
<name>A0A2H5QXJ7_CITUN</name>
<proteinExistence type="predicted"/>
<accession>A0A2H5QXJ7</accession>
<dbReference type="Gene3D" id="2.30.30.100">
    <property type="match status" value="1"/>
</dbReference>
<dbReference type="EMBL" id="BDQV01001189">
    <property type="protein sequence ID" value="GAY69346.1"/>
    <property type="molecule type" value="Genomic_DNA"/>
</dbReference>
<gene>
    <name evidence="2" type="ORF">CUMW_271240</name>
</gene>
<organism evidence="2 3">
    <name type="scientific">Citrus unshiu</name>
    <name type="common">Satsuma mandarin</name>
    <name type="synonym">Citrus nobilis var. unshiu</name>
    <dbReference type="NCBI Taxonomy" id="55188"/>
    <lineage>
        <taxon>Eukaryota</taxon>
        <taxon>Viridiplantae</taxon>
        <taxon>Streptophyta</taxon>
        <taxon>Embryophyta</taxon>
        <taxon>Tracheophyta</taxon>
        <taxon>Spermatophyta</taxon>
        <taxon>Magnoliopsida</taxon>
        <taxon>eudicotyledons</taxon>
        <taxon>Gunneridae</taxon>
        <taxon>Pentapetalae</taxon>
        <taxon>rosids</taxon>
        <taxon>malvids</taxon>
        <taxon>Sapindales</taxon>
        <taxon>Rutaceae</taxon>
        <taxon>Aurantioideae</taxon>
        <taxon>Citrus</taxon>
    </lineage>
</organism>
<dbReference type="PANTHER" id="PTHR13110">
    <property type="entry name" value="U6 SNRNA-ASSOCIATED SM-LIKE PROTEIN LSM3"/>
    <property type="match status" value="1"/>
</dbReference>
<evidence type="ECO:0000256" key="1">
    <source>
        <dbReference type="SAM" id="MobiDB-lite"/>
    </source>
</evidence>
<feature type="compositionally biased region" description="Basic and acidic residues" evidence="1">
    <location>
        <begin position="7"/>
        <end position="22"/>
    </location>
</feature>
<evidence type="ECO:0000313" key="3">
    <source>
        <dbReference type="Proteomes" id="UP000236630"/>
    </source>
</evidence>
<evidence type="ECO:0008006" key="4">
    <source>
        <dbReference type="Google" id="ProtNLM"/>
    </source>
</evidence>
<evidence type="ECO:0000313" key="2">
    <source>
        <dbReference type="EMBL" id="GAY69346.1"/>
    </source>
</evidence>
<keyword evidence="3" id="KW-1185">Reference proteome</keyword>
<reference evidence="2 3" key="1">
    <citation type="journal article" date="2017" name="Front. Genet.">
        <title>Draft sequencing of the heterozygous diploid genome of Satsuma (Citrus unshiu Marc.) using a hybrid assembly approach.</title>
        <authorList>
            <person name="Shimizu T."/>
            <person name="Tanizawa Y."/>
            <person name="Mochizuki T."/>
            <person name="Nagasaki H."/>
            <person name="Yoshioka T."/>
            <person name="Toyoda A."/>
            <person name="Fujiyama A."/>
            <person name="Kaminuma E."/>
            <person name="Nakamura Y."/>
        </authorList>
    </citation>
    <scope>NUCLEOTIDE SEQUENCE [LARGE SCALE GENOMIC DNA]</scope>
    <source>
        <strain evidence="3">cv. Miyagawa wase</strain>
    </source>
</reference>
<dbReference type="InterPro" id="IPR040002">
    <property type="entry name" value="Sm-like_LSM3"/>
</dbReference>
<comment type="caution">
    <text evidence="2">The sequence shown here is derived from an EMBL/GenBank/DDBJ whole genome shotgun (WGS) entry which is preliminary data.</text>
</comment>
<dbReference type="InterPro" id="IPR010920">
    <property type="entry name" value="LSM_dom_sf"/>
</dbReference>
<feature type="region of interest" description="Disordered" evidence="1">
    <location>
        <begin position="1"/>
        <end position="22"/>
    </location>
</feature>
<dbReference type="Proteomes" id="UP000236630">
    <property type="component" value="Unassembled WGS sequence"/>
</dbReference>
<dbReference type="AlphaFoldDB" id="A0A2H5QXJ7"/>
<sequence length="72" mass="8488">MHSIQFKTERERARMASEEENAEKEPLDLIRLSLDKRIYVKLPSDCELRGKLHAYDQHLHDSWGCCHYSGSQ</sequence>
<protein>
    <recommendedName>
        <fullName evidence="4">LSM domain-containing protein</fullName>
    </recommendedName>
</protein>
<dbReference type="SUPFAM" id="SSF50182">
    <property type="entry name" value="Sm-like ribonucleoproteins"/>
    <property type="match status" value="1"/>
</dbReference>